<accession>A0ABP8F5J5</accession>
<dbReference type="InterPro" id="IPR013783">
    <property type="entry name" value="Ig-like_fold"/>
</dbReference>
<dbReference type="Gene3D" id="2.120.10.30">
    <property type="entry name" value="TolB, C-terminal domain"/>
    <property type="match status" value="3"/>
</dbReference>
<dbReference type="CDD" id="cd05819">
    <property type="entry name" value="NHL"/>
    <property type="match status" value="1"/>
</dbReference>
<proteinExistence type="predicted"/>
<dbReference type="PANTHER" id="PTHR24104:SF25">
    <property type="entry name" value="PROTEIN LIN-41"/>
    <property type="match status" value="1"/>
</dbReference>
<feature type="domain" description="IPT/TIG" evidence="2">
    <location>
        <begin position="1251"/>
        <end position="1308"/>
    </location>
</feature>
<dbReference type="SUPFAM" id="SSF63829">
    <property type="entry name" value="Calcium-dependent phosphotriesterase"/>
    <property type="match status" value="1"/>
</dbReference>
<evidence type="ECO:0000256" key="1">
    <source>
        <dbReference type="SAM" id="SignalP"/>
    </source>
</evidence>
<organism evidence="5 6">
    <name type="scientific">Nibribacter koreensis</name>
    <dbReference type="NCBI Taxonomy" id="1084519"/>
    <lineage>
        <taxon>Bacteria</taxon>
        <taxon>Pseudomonadati</taxon>
        <taxon>Bacteroidota</taxon>
        <taxon>Cytophagia</taxon>
        <taxon>Cytophagales</taxon>
        <taxon>Hymenobacteraceae</taxon>
        <taxon>Nibribacter</taxon>
    </lineage>
</organism>
<protein>
    <submittedName>
        <fullName evidence="5">Uncharacterized protein</fullName>
    </submittedName>
</protein>
<dbReference type="RefSeq" id="WP_345161197.1">
    <property type="nucleotide sequence ID" value="NZ_BAABGX010000001.1"/>
</dbReference>
<dbReference type="InterPro" id="IPR055353">
    <property type="entry name" value="DUF7619"/>
</dbReference>
<evidence type="ECO:0000259" key="3">
    <source>
        <dbReference type="Pfam" id="PF18962"/>
    </source>
</evidence>
<dbReference type="Proteomes" id="UP001501844">
    <property type="component" value="Unassembled WGS sequence"/>
</dbReference>
<feature type="domain" description="Secretion system C-terminal sorting" evidence="3">
    <location>
        <begin position="1407"/>
        <end position="1482"/>
    </location>
</feature>
<feature type="domain" description="IPT/TIG" evidence="2">
    <location>
        <begin position="1319"/>
        <end position="1383"/>
    </location>
</feature>
<sequence length="1483" mass="159715">MKKALLLLCSFLFLQSAFSQKYNFQEKAQIGITVTSPFDVAVDKEGNLYILEQNTITKSSPDGKLLASFPIGTNTTRIFTSLALDQMGNMYVSDTYCQCIQKFDPAGKPLMSIGAKGTADGQFLNMGKIAIGQDQTLYVADARNARVQKLSLQGQYLGSIGASVVNGGAIGSPTDISLDGQGNVYVLDNTKALIHKYSHEGALLQQFSTPQPAPGSNTVNNPSFTVTETGGYFLVNSYNKTVYKYDAEGVLLTQFAGYGNQDDALLGNYLNLALDAEGNLYASDSDATRASVKKYSPWGFFLKKYGKEFNYSEPAFDLLNNLYVFDINSKEIHKYNAQGVLLERRKTTVYMNTTITAHLAVDVNNDLYLLTYGDSSSAIRKYNTAGLLVKQFSLKLPQQGNNLISPSGFAIDKAGTMLISDRWGGVIHQLSKLGTYAGTIGKTTSGHGSFPYPQSIAIDGIGFMYVIDNFDMNTIKVLRPDGNVLKEYNEANQKPGIRPLTISVTEFGDLFVANNAAYPIKKQLKIFSASGALQKVMDLPVNAVATNKSGTLLAARLDGGAIQIFTIDNGPTQRFITGKIYNDVNGNCLEDQTENGLAGMVVEVSPGPYYGITDAAGFYKVPVDTGTYKIKVLPSLATGISYLPTCPTSKISVPVKVTQEDGVVQGPNLGFKVSYTPYLSVNVSSDRRRRCFRNTTTVTYSNAGYGAAQDARVIVQIPEFVHLISASAPFTRDHTGNYVFEVGNLAGHQKGVISIIDSVTCADPSIRGLTVCTKAWITPANPEHKAVDWNRANMVVNGEVQEDGQVRFTLHNSGSGDMTDSLSYRVLQDGDLSLNGKYRLAAGDSLTLRFTPEARALRVEADQPLGHPVKRMSSANVEVRSKNDGIPSPAMNALPPDDPEPEIAIDCLPIIDSYDPNDKQVIPAGLTSEKYTPTNTPLRYTIRFQNTGTDVAYRVVVVDTLSADLNLSTLQMGTVTHPYRLTVTGKERPVLTFTFDNIMLPDSAKDLAGSNGLLQFSIRPKTTLPEKQLIENFADIFFDYNEPVRTNTTVNRIYNIPPVVGDKQLQAKEVVVSPSIVSFSPVAGKPGTDVTISGNNFLLPPGQNNVFFNGIQAPVLEATNTILKVQVPVGALIGKIKVSTPTGSSTTFEDFTVYQPPVLTGLSVTEGTIGAEVTLQGHNLRPDLLESITLGTVTCQIARYANNGVIISIPQGASSGVFTVNSKGGTAQSTAFRVWQSPVLGGFNQARQRVGGNIILQGENFAPEASRNQVLFGDIAAKVLTAQEQLVTVQVPAGAVTGTVKITTPGGSSSKSFEVIPAPVITHVLPNAASIGTVVELKGAHFQTMGHQDTITLGNVKAEVLSASPTVLQVRVPRGAVSGFVTVAGMGGTSKADFRVLPLTPQESIEVYPSPNQGRFTIDFLKADFDVQSVQMLDKTGRTIHQQAVQGITNSKMDIVLPNVPAGIYILLLQTNQGVVTKRVVIQ</sequence>
<dbReference type="NCBIfam" id="TIGR04183">
    <property type="entry name" value="Por_Secre_tail"/>
    <property type="match status" value="1"/>
</dbReference>
<feature type="signal peptide" evidence="1">
    <location>
        <begin position="1"/>
        <end position="19"/>
    </location>
</feature>
<dbReference type="InterPro" id="IPR014756">
    <property type="entry name" value="Ig_E-set"/>
</dbReference>
<dbReference type="Gene3D" id="2.60.40.10">
    <property type="entry name" value="Immunoglobulins"/>
    <property type="match status" value="4"/>
</dbReference>
<dbReference type="NCBIfam" id="TIGR01451">
    <property type="entry name" value="B_ant_repeat"/>
    <property type="match status" value="1"/>
</dbReference>
<keyword evidence="1" id="KW-0732">Signal</keyword>
<dbReference type="InterPro" id="IPR050952">
    <property type="entry name" value="TRIM-NHL_E3_ligases"/>
</dbReference>
<comment type="caution">
    <text evidence="5">The sequence shown here is derived from an EMBL/GenBank/DDBJ whole genome shotgun (WGS) entry which is preliminary data.</text>
</comment>
<evidence type="ECO:0000313" key="5">
    <source>
        <dbReference type="EMBL" id="GAA4295212.1"/>
    </source>
</evidence>
<dbReference type="InterPro" id="IPR047589">
    <property type="entry name" value="DUF11_rpt"/>
</dbReference>
<name>A0ABP8F5J5_9BACT</name>
<dbReference type="SUPFAM" id="SSF101898">
    <property type="entry name" value="NHL repeat"/>
    <property type="match status" value="2"/>
</dbReference>
<feature type="chain" id="PRO_5046218690" evidence="1">
    <location>
        <begin position="20"/>
        <end position="1483"/>
    </location>
</feature>
<evidence type="ECO:0000259" key="4">
    <source>
        <dbReference type="Pfam" id="PF24595"/>
    </source>
</evidence>
<dbReference type="PANTHER" id="PTHR24104">
    <property type="entry name" value="E3 UBIQUITIN-PROTEIN LIGASE NHLRC1-RELATED"/>
    <property type="match status" value="1"/>
</dbReference>
<dbReference type="InterPro" id="IPR011042">
    <property type="entry name" value="6-blade_b-propeller_TolB-like"/>
</dbReference>
<feature type="domain" description="DUF7619" evidence="4">
    <location>
        <begin position="915"/>
        <end position="1051"/>
    </location>
</feature>
<dbReference type="Pfam" id="PF18962">
    <property type="entry name" value="Por_Secre_tail"/>
    <property type="match status" value="1"/>
</dbReference>
<dbReference type="Pfam" id="PF01833">
    <property type="entry name" value="TIG"/>
    <property type="match status" value="3"/>
</dbReference>
<evidence type="ECO:0000313" key="6">
    <source>
        <dbReference type="Proteomes" id="UP001501844"/>
    </source>
</evidence>
<gene>
    <name evidence="5" type="ORF">GCM10023183_00800</name>
</gene>
<dbReference type="EMBL" id="BAABGX010000001">
    <property type="protein sequence ID" value="GAA4295212.1"/>
    <property type="molecule type" value="Genomic_DNA"/>
</dbReference>
<evidence type="ECO:0000259" key="2">
    <source>
        <dbReference type="Pfam" id="PF01833"/>
    </source>
</evidence>
<keyword evidence="6" id="KW-1185">Reference proteome</keyword>
<dbReference type="Pfam" id="PF24595">
    <property type="entry name" value="DUF7619"/>
    <property type="match status" value="1"/>
</dbReference>
<dbReference type="SUPFAM" id="SSF81296">
    <property type="entry name" value="E set domains"/>
    <property type="match status" value="4"/>
</dbReference>
<reference evidence="6" key="1">
    <citation type="journal article" date="2019" name="Int. J. Syst. Evol. Microbiol.">
        <title>The Global Catalogue of Microorganisms (GCM) 10K type strain sequencing project: providing services to taxonomists for standard genome sequencing and annotation.</title>
        <authorList>
            <consortium name="The Broad Institute Genomics Platform"/>
            <consortium name="The Broad Institute Genome Sequencing Center for Infectious Disease"/>
            <person name="Wu L."/>
            <person name="Ma J."/>
        </authorList>
    </citation>
    <scope>NUCLEOTIDE SEQUENCE [LARGE SCALE GENOMIC DNA]</scope>
    <source>
        <strain evidence="6">JCM 17917</strain>
    </source>
</reference>
<dbReference type="InterPro" id="IPR002909">
    <property type="entry name" value="IPT_dom"/>
</dbReference>
<feature type="domain" description="IPT/TIG" evidence="2">
    <location>
        <begin position="1074"/>
        <end position="1144"/>
    </location>
</feature>
<dbReference type="InterPro" id="IPR026444">
    <property type="entry name" value="Secre_tail"/>
</dbReference>